<reference evidence="4 5" key="1">
    <citation type="submission" date="2020-08" db="EMBL/GenBank/DDBJ databases">
        <title>Sequencing the genomes of 1000 actinobacteria strains.</title>
        <authorList>
            <person name="Klenk H.-P."/>
        </authorList>
    </citation>
    <scope>NUCLEOTIDE SEQUENCE [LARGE SCALE GENOMIC DNA]</scope>
    <source>
        <strain evidence="4 5">DSM 45584</strain>
    </source>
</reference>
<feature type="domain" description="FAD-binding" evidence="3">
    <location>
        <begin position="99"/>
        <end position="321"/>
    </location>
</feature>
<gene>
    <name evidence="4" type="ORF">BJ970_001178</name>
</gene>
<evidence type="ECO:0000256" key="2">
    <source>
        <dbReference type="ARBA" id="ARBA00023027"/>
    </source>
</evidence>
<keyword evidence="1" id="KW-0560">Oxidoreductase</keyword>
<dbReference type="InterPro" id="IPR002938">
    <property type="entry name" value="FAD-bd"/>
</dbReference>
<accession>A0A840Q009</accession>
<evidence type="ECO:0000256" key="1">
    <source>
        <dbReference type="ARBA" id="ARBA00023002"/>
    </source>
</evidence>
<proteinExistence type="predicted"/>
<dbReference type="EMBL" id="JACHIW010000001">
    <property type="protein sequence ID" value="MBB5153644.1"/>
    <property type="molecule type" value="Genomic_DNA"/>
</dbReference>
<dbReference type="GO" id="GO:0071949">
    <property type="term" value="F:FAD binding"/>
    <property type="evidence" value="ECO:0007669"/>
    <property type="project" value="InterPro"/>
</dbReference>
<keyword evidence="5" id="KW-1185">Reference proteome</keyword>
<comment type="caution">
    <text evidence="4">The sequence shown here is derived from an EMBL/GenBank/DDBJ whole genome shotgun (WGS) entry which is preliminary data.</text>
</comment>
<evidence type="ECO:0000259" key="3">
    <source>
        <dbReference type="Pfam" id="PF01494"/>
    </source>
</evidence>
<name>A0A840Q009_9PSEU</name>
<evidence type="ECO:0000313" key="5">
    <source>
        <dbReference type="Proteomes" id="UP000584374"/>
    </source>
</evidence>
<sequence length="536" mass="58567">MSIDRVAVLGGGPGGLYAARLLKLAAPRLEVTVYEQGVPDKTFGFGVGLAGRTQRNLDAADPDTLRDIVAAAHGHHMELRVGGASAWIHNDNLIAIARTELLAVLQRHADKAGVVLRFGERVTPADVDADLVIAADGVSSAARQALSDELAASIEQGSGLYLWCGADFALDNALFSPVETEHGTFVTHAYPYADDLSTFLIETDEHTWQRAGLDQTTASTPPDQSDTASLAYLERIFAEQLQGHRLIGNRTRWQRFRTVRCGKWHHGNTVLLGDAAHTAHYSIGSGTKLAMEDAIALCQAIVEEPDLAAALERYERVRQPEVGRLQEVARRSQLWWESFPARMTMPVEQLMVAYMTRAGKVSLDRFVHSSPDVARAGLAYYGGTESRSVPEADVSSWVLEQPLHRNGVSFTRRVLDDDSARKLNVVEFQKADVELLQGDLCLAEVADQLLNPWSRFADIVVQRAVELRSNGIAGFWLSGPRDREAVLTRMELAERLRLETGGLVVVQAPQGLVPDLAAGLASGRMDLIAFDEEHAA</sequence>
<dbReference type="SUPFAM" id="SSF51905">
    <property type="entry name" value="FAD/NAD(P)-binding domain"/>
    <property type="match status" value="1"/>
</dbReference>
<dbReference type="AlphaFoldDB" id="A0A840Q009"/>
<dbReference type="RefSeq" id="WP_184724720.1">
    <property type="nucleotide sequence ID" value="NZ_JACHIW010000001.1"/>
</dbReference>
<dbReference type="PANTHER" id="PTHR43476">
    <property type="entry name" value="3-(3-HYDROXY-PHENYL)PROPIONATE/3-HYDROXYCINNAMIC ACID HYDROXYLASE"/>
    <property type="match status" value="1"/>
</dbReference>
<dbReference type="Gene3D" id="3.50.50.60">
    <property type="entry name" value="FAD/NAD(P)-binding domain"/>
    <property type="match status" value="1"/>
</dbReference>
<dbReference type="InterPro" id="IPR036188">
    <property type="entry name" value="FAD/NAD-bd_sf"/>
</dbReference>
<organism evidence="4 5">
    <name type="scientific">Saccharopolyspora phatthalungensis</name>
    <dbReference type="NCBI Taxonomy" id="664693"/>
    <lineage>
        <taxon>Bacteria</taxon>
        <taxon>Bacillati</taxon>
        <taxon>Actinomycetota</taxon>
        <taxon>Actinomycetes</taxon>
        <taxon>Pseudonocardiales</taxon>
        <taxon>Pseudonocardiaceae</taxon>
        <taxon>Saccharopolyspora</taxon>
    </lineage>
</organism>
<dbReference type="Proteomes" id="UP000584374">
    <property type="component" value="Unassembled WGS sequence"/>
</dbReference>
<dbReference type="PRINTS" id="PR00420">
    <property type="entry name" value="RNGMNOXGNASE"/>
</dbReference>
<dbReference type="InterPro" id="IPR050631">
    <property type="entry name" value="PheA/TfdB_FAD_monoxygenase"/>
</dbReference>
<dbReference type="Gene3D" id="3.30.9.20">
    <property type="match status" value="1"/>
</dbReference>
<dbReference type="GO" id="GO:0016491">
    <property type="term" value="F:oxidoreductase activity"/>
    <property type="evidence" value="ECO:0007669"/>
    <property type="project" value="UniProtKB-KW"/>
</dbReference>
<dbReference type="PANTHER" id="PTHR43476:SF4">
    <property type="entry name" value="BLR0106 PROTEIN"/>
    <property type="match status" value="1"/>
</dbReference>
<keyword evidence="2" id="KW-0520">NAD</keyword>
<evidence type="ECO:0000313" key="4">
    <source>
        <dbReference type="EMBL" id="MBB5153644.1"/>
    </source>
</evidence>
<dbReference type="Pfam" id="PF01494">
    <property type="entry name" value="FAD_binding_3"/>
    <property type="match status" value="1"/>
</dbReference>
<protein>
    <submittedName>
        <fullName evidence="4">2-polyprenyl-6-methoxyphenol hydroxylase-like FAD-dependent oxidoreductase</fullName>
    </submittedName>
</protein>